<dbReference type="SMART" id="SM00710">
    <property type="entry name" value="PbH1"/>
    <property type="match status" value="6"/>
</dbReference>
<evidence type="ECO:0000259" key="3">
    <source>
        <dbReference type="Pfam" id="PF13229"/>
    </source>
</evidence>
<dbReference type="STRING" id="40318.SNOD_15535"/>
<reference evidence="5 7" key="3">
    <citation type="submission" date="2017-09" db="EMBL/GenBank/DDBJ databases">
        <title>Streptomyces genome completion.</title>
        <authorList>
            <person name="Lee N."/>
            <person name="Cho B.-K."/>
        </authorList>
    </citation>
    <scope>NUCLEOTIDE SEQUENCE [LARGE SCALE GENOMIC DNA]</scope>
    <source>
        <strain evidence="5 7">ATCC 14899</strain>
    </source>
</reference>
<evidence type="ECO:0000256" key="1">
    <source>
        <dbReference type="SAM" id="MobiDB-lite"/>
    </source>
</evidence>
<keyword evidence="2" id="KW-0732">Signal</keyword>
<dbReference type="EMBL" id="CP023747">
    <property type="protein sequence ID" value="QEV39831.1"/>
    <property type="molecule type" value="Genomic_DNA"/>
</dbReference>
<accession>A0A0B5DMU1</accession>
<feature type="chain" id="PRO_5041521770" description="Right handed beta helix domain-containing protein" evidence="2">
    <location>
        <begin position="28"/>
        <end position="353"/>
    </location>
</feature>
<reference evidence="4 6" key="2">
    <citation type="journal article" date="2016" name="Appl. Microbiol. Biotechnol.">
        <title>Exploiting the genome sequence of Streptomyces nodosus for enhanced antibiotic production.</title>
        <authorList>
            <person name="Sweeney P."/>
            <person name="Murphy C.D."/>
            <person name="Caffrey P."/>
        </authorList>
    </citation>
    <scope>NUCLEOTIDE SEQUENCE [LARGE SCALE GENOMIC DNA]</scope>
    <source>
        <strain evidence="4 6">ATCC 14899</strain>
    </source>
</reference>
<organism evidence="4 6">
    <name type="scientific">Streptomyces nodosus</name>
    <dbReference type="NCBI Taxonomy" id="40318"/>
    <lineage>
        <taxon>Bacteria</taxon>
        <taxon>Bacillati</taxon>
        <taxon>Actinomycetota</taxon>
        <taxon>Actinomycetes</taxon>
        <taxon>Kitasatosporales</taxon>
        <taxon>Streptomycetaceae</taxon>
        <taxon>Streptomyces</taxon>
    </lineage>
</organism>
<dbReference type="OrthoDB" id="339817at2"/>
<dbReference type="Proteomes" id="UP000031526">
    <property type="component" value="Chromosome"/>
</dbReference>
<dbReference type="SUPFAM" id="SSF51126">
    <property type="entry name" value="Pectin lyase-like"/>
    <property type="match status" value="1"/>
</dbReference>
<keyword evidence="6" id="KW-1185">Reference proteome</keyword>
<proteinExistence type="predicted"/>
<evidence type="ECO:0000313" key="5">
    <source>
        <dbReference type="EMBL" id="QEV39831.1"/>
    </source>
</evidence>
<gene>
    <name evidence="5" type="ORF">CP978_15835</name>
    <name evidence="4" type="ORF">SNOD_15535</name>
</gene>
<protein>
    <recommendedName>
        <fullName evidence="3">Right handed beta helix domain-containing protein</fullName>
    </recommendedName>
</protein>
<evidence type="ECO:0000313" key="6">
    <source>
        <dbReference type="Proteomes" id="UP000031526"/>
    </source>
</evidence>
<dbReference type="RefSeq" id="WP_043441467.1">
    <property type="nucleotide sequence ID" value="NZ_CP009313.1"/>
</dbReference>
<dbReference type="PROSITE" id="PS51257">
    <property type="entry name" value="PROKAR_LIPOPROTEIN"/>
    <property type="match status" value="1"/>
</dbReference>
<evidence type="ECO:0000313" key="4">
    <source>
        <dbReference type="EMBL" id="AJE41292.1"/>
    </source>
</evidence>
<sequence length="353" mass="36759">MIKRHIRYVACLATLAGAGIGCTAATAAGPDTHVVRPGQSIQKAVDAARSGDTILLTGGTYRESVRMTKSGVTLRGVGPSTVITPGPNSNACARAGSGICVEGTDGHPVEDATVEALTLSGFAKNGLWATRTVRLTVRQVSAEQNKQWGIAQERSTHGTFLDNTVRGSDNAGLFLANMTDAEGGAQDTRGTVVARNQLEDNRVGVTLRRLRNLTVSNNDFTKNCAAVFVVGDENKPRGGALTVSDNFVHGNNKSCPKADRLPEVQGAGIVLTGTESALVTRNVVTDQAGTGVSPFSGGIVLFKSMVGALSEKNQVSGNTLMRNTPADLVNADTGKDNTFQDNSCKSSKPSGLC</sequence>
<dbReference type="InterPro" id="IPR006626">
    <property type="entry name" value="PbH1"/>
</dbReference>
<dbReference type="Proteomes" id="UP000325763">
    <property type="component" value="Chromosome"/>
</dbReference>
<dbReference type="AlphaFoldDB" id="A0A0B5DMU1"/>
<feature type="domain" description="Right handed beta helix" evidence="3">
    <location>
        <begin position="95"/>
        <end position="234"/>
    </location>
</feature>
<reference evidence="6" key="1">
    <citation type="submission" date="2014-09" db="EMBL/GenBank/DDBJ databases">
        <title>Sequence of the Streptomyces nodosus genome.</title>
        <authorList>
            <person name="Sweeney P."/>
            <person name="Stephens N."/>
            <person name="Murphy C."/>
            <person name="Caffrey P."/>
        </authorList>
    </citation>
    <scope>NUCLEOTIDE SEQUENCE [LARGE SCALE GENOMIC DNA]</scope>
    <source>
        <strain evidence="6">ATCC 14899</strain>
    </source>
</reference>
<feature type="region of interest" description="Disordered" evidence="1">
    <location>
        <begin position="331"/>
        <end position="353"/>
    </location>
</feature>
<name>A0A0B5DMU1_9ACTN</name>
<dbReference type="KEGG" id="snq:CP978_15835"/>
<dbReference type="HOGENOM" id="CLU_778245_0_0_11"/>
<dbReference type="InterPro" id="IPR039448">
    <property type="entry name" value="Beta_helix"/>
</dbReference>
<feature type="signal peptide" evidence="2">
    <location>
        <begin position="1"/>
        <end position="27"/>
    </location>
</feature>
<evidence type="ECO:0000256" key="2">
    <source>
        <dbReference type="SAM" id="SignalP"/>
    </source>
</evidence>
<dbReference type="Gene3D" id="2.160.20.10">
    <property type="entry name" value="Single-stranded right-handed beta-helix, Pectin lyase-like"/>
    <property type="match status" value="1"/>
</dbReference>
<dbReference type="EMBL" id="CP009313">
    <property type="protein sequence ID" value="AJE41292.1"/>
    <property type="molecule type" value="Genomic_DNA"/>
</dbReference>
<dbReference type="InterPro" id="IPR012334">
    <property type="entry name" value="Pectin_lyas_fold"/>
</dbReference>
<dbReference type="InterPro" id="IPR011050">
    <property type="entry name" value="Pectin_lyase_fold/virulence"/>
</dbReference>
<feature type="compositionally biased region" description="Polar residues" evidence="1">
    <location>
        <begin position="336"/>
        <end position="353"/>
    </location>
</feature>
<dbReference type="Pfam" id="PF13229">
    <property type="entry name" value="Beta_helix"/>
    <property type="match status" value="1"/>
</dbReference>
<evidence type="ECO:0000313" key="7">
    <source>
        <dbReference type="Proteomes" id="UP000325763"/>
    </source>
</evidence>